<sequence>MKKLTSFAHLVTGEGDRIAFTYSEIDKEGNLISQNNKGNFIIVDSKLKEHIDEISKYITENKLN</sequence>
<comment type="caution">
    <text evidence="1">The sequence shown here is derived from an EMBL/GenBank/DDBJ whole genome shotgun (WGS) entry which is preliminary data.</text>
</comment>
<dbReference type="Proteomes" id="UP001652338">
    <property type="component" value="Unassembled WGS sequence"/>
</dbReference>
<protein>
    <submittedName>
        <fullName evidence="1">Uncharacterized protein</fullName>
    </submittedName>
</protein>
<evidence type="ECO:0000313" key="2">
    <source>
        <dbReference type="Proteomes" id="UP001652338"/>
    </source>
</evidence>
<dbReference type="RefSeq" id="WP_262655050.1">
    <property type="nucleotide sequence ID" value="NZ_JAOQKE010000013.1"/>
</dbReference>
<proteinExistence type="predicted"/>
<evidence type="ECO:0000313" key="1">
    <source>
        <dbReference type="EMBL" id="MCU6725781.1"/>
    </source>
</evidence>
<organism evidence="1 2">
    <name type="scientific">Muricoprocola aceti</name>
    <dbReference type="NCBI Taxonomy" id="2981772"/>
    <lineage>
        <taxon>Bacteria</taxon>
        <taxon>Bacillati</taxon>
        <taxon>Bacillota</taxon>
        <taxon>Clostridia</taxon>
        <taxon>Lachnospirales</taxon>
        <taxon>Lachnospiraceae</taxon>
        <taxon>Muricoprocola</taxon>
    </lineage>
</organism>
<accession>A0ABT2SNB2</accession>
<keyword evidence="2" id="KW-1185">Reference proteome</keyword>
<dbReference type="EMBL" id="JAOQKE010000013">
    <property type="protein sequence ID" value="MCU6725781.1"/>
    <property type="molecule type" value="Genomic_DNA"/>
</dbReference>
<gene>
    <name evidence="1" type="ORF">OCV47_10530</name>
</gene>
<reference evidence="1 2" key="1">
    <citation type="journal article" date="2021" name="ISME Commun">
        <title>Automated analysis of genomic sequences facilitates high-throughput and comprehensive description of bacteria.</title>
        <authorList>
            <person name="Hitch T.C.A."/>
        </authorList>
    </citation>
    <scope>NUCLEOTIDE SEQUENCE [LARGE SCALE GENOMIC DNA]</scope>
    <source>
        <strain evidence="1 2">Sanger_29</strain>
    </source>
</reference>
<name>A0ABT2SNB2_9FIRM</name>